<dbReference type="AlphaFoldDB" id="A0AAE3EPD4"/>
<sequence length="311" mass="35690">MERFYSNGKLLLTGEYVVLDGALSLAIPTKYGQSLEIEPFDTPKIIWTSFDEKETIWFECQFLIFREMLKQAEHDETSDKLIKILNIAKKLNPKFLSSVKGFKVTTKLDFPRHWGLGTSSTLINNIAKWAKVDAYLLLNKTFGGSGYDIACAQHNKPITYQLINSDMLKQVQHDKTRIIKEVNFNPSFKNQLYFVYLNQKQNSRDGIAQYKKNTSNLSQSISEINTITQNIITCKTLADFVFLIEKHEIIISKIIKQKPVKERLFNDFNGGIKSLGAWGGDFVLVASKDNPETYFKKKGFNTIIPYQDMIL</sequence>
<dbReference type="Gene3D" id="3.30.230.10">
    <property type="match status" value="1"/>
</dbReference>
<reference evidence="1" key="1">
    <citation type="submission" date="2022-01" db="EMBL/GenBank/DDBJ databases">
        <title>Draft genome sequence of Sabulilitoribacter arenilitoris KCTC 52401.</title>
        <authorList>
            <person name="Oh J.-S."/>
        </authorList>
    </citation>
    <scope>NUCLEOTIDE SEQUENCE</scope>
    <source>
        <strain evidence="1">HMF6543</strain>
    </source>
</reference>
<dbReference type="InterPro" id="IPR047765">
    <property type="entry name" value="GHMP_GYDIA-like"/>
</dbReference>
<keyword evidence="2" id="KW-1185">Reference proteome</keyword>
<keyword evidence="1" id="KW-0808">Transferase</keyword>
<name>A0AAE3EPD4_9FLAO</name>
<dbReference type="RefSeq" id="WP_237238949.1">
    <property type="nucleotide sequence ID" value="NZ_JAKKDU010000004.1"/>
</dbReference>
<proteinExistence type="predicted"/>
<keyword evidence="1" id="KW-0418">Kinase</keyword>
<organism evidence="1 2">
    <name type="scientific">Wocania arenilitoris</name>
    <dbReference type="NCBI Taxonomy" id="2044858"/>
    <lineage>
        <taxon>Bacteria</taxon>
        <taxon>Pseudomonadati</taxon>
        <taxon>Bacteroidota</taxon>
        <taxon>Flavobacteriia</taxon>
        <taxon>Flavobacteriales</taxon>
        <taxon>Flavobacteriaceae</taxon>
        <taxon>Wocania</taxon>
    </lineage>
</organism>
<dbReference type="InterPro" id="IPR014721">
    <property type="entry name" value="Ribsml_uS5_D2-typ_fold_subgr"/>
</dbReference>
<evidence type="ECO:0000313" key="2">
    <source>
        <dbReference type="Proteomes" id="UP001199795"/>
    </source>
</evidence>
<dbReference type="SUPFAM" id="SSF54211">
    <property type="entry name" value="Ribosomal protein S5 domain 2-like"/>
    <property type="match status" value="1"/>
</dbReference>
<gene>
    <name evidence="1" type="ORF">L3X37_04375</name>
</gene>
<accession>A0AAE3EPD4</accession>
<protein>
    <submittedName>
        <fullName evidence="1">GHMP kinase</fullName>
    </submittedName>
</protein>
<dbReference type="EMBL" id="JAKKDU010000004">
    <property type="protein sequence ID" value="MCF7567600.1"/>
    <property type="molecule type" value="Genomic_DNA"/>
</dbReference>
<dbReference type="Proteomes" id="UP001199795">
    <property type="component" value="Unassembled WGS sequence"/>
</dbReference>
<evidence type="ECO:0000313" key="1">
    <source>
        <dbReference type="EMBL" id="MCF7567600.1"/>
    </source>
</evidence>
<dbReference type="InterPro" id="IPR020568">
    <property type="entry name" value="Ribosomal_Su5_D2-typ_SF"/>
</dbReference>
<dbReference type="NCBIfam" id="NF040656">
    <property type="entry name" value="GHMP_GYDIA"/>
    <property type="match status" value="1"/>
</dbReference>
<dbReference type="GO" id="GO:0016301">
    <property type="term" value="F:kinase activity"/>
    <property type="evidence" value="ECO:0007669"/>
    <property type="project" value="UniProtKB-KW"/>
</dbReference>
<comment type="caution">
    <text evidence="1">The sequence shown here is derived from an EMBL/GenBank/DDBJ whole genome shotgun (WGS) entry which is preliminary data.</text>
</comment>